<dbReference type="SUPFAM" id="SSF49785">
    <property type="entry name" value="Galactose-binding domain-like"/>
    <property type="match status" value="1"/>
</dbReference>
<accession>A0A517YB92</accession>
<dbReference type="PROSITE" id="PS51007">
    <property type="entry name" value="CYTC"/>
    <property type="match status" value="1"/>
</dbReference>
<dbReference type="InterPro" id="IPR036909">
    <property type="entry name" value="Cyt_c-like_dom_sf"/>
</dbReference>
<dbReference type="OrthoDB" id="127107at2"/>
<dbReference type="Pfam" id="PF07635">
    <property type="entry name" value="PSCyt1"/>
    <property type="match status" value="1"/>
</dbReference>
<dbReference type="GO" id="GO:0009055">
    <property type="term" value="F:electron transfer activity"/>
    <property type="evidence" value="ECO:0007669"/>
    <property type="project" value="InterPro"/>
</dbReference>
<dbReference type="InterPro" id="IPR011444">
    <property type="entry name" value="DUF1549"/>
</dbReference>
<feature type="signal peptide" evidence="6">
    <location>
        <begin position="1"/>
        <end position="19"/>
    </location>
</feature>
<dbReference type="InterPro" id="IPR011429">
    <property type="entry name" value="Cyt_c_Planctomycete-type"/>
</dbReference>
<evidence type="ECO:0000256" key="2">
    <source>
        <dbReference type="ARBA" id="ARBA00022723"/>
    </source>
</evidence>
<keyword evidence="6" id="KW-0732">Signal</keyword>
<dbReference type="GO" id="GO:0046872">
    <property type="term" value="F:metal ion binding"/>
    <property type="evidence" value="ECO:0007669"/>
    <property type="project" value="UniProtKB-KW"/>
</dbReference>
<keyword evidence="2 4" id="KW-0479">Metal-binding</keyword>
<feature type="region of interest" description="Disordered" evidence="5">
    <location>
        <begin position="126"/>
        <end position="145"/>
    </location>
</feature>
<dbReference type="RefSeq" id="WP_145088381.1">
    <property type="nucleotide sequence ID" value="NZ_CP036274.1"/>
</dbReference>
<evidence type="ECO:0000313" key="8">
    <source>
        <dbReference type="EMBL" id="QDU27505.1"/>
    </source>
</evidence>
<dbReference type="AlphaFoldDB" id="A0A517YB92"/>
<proteinExistence type="predicted"/>
<dbReference type="Gene3D" id="2.60.120.260">
    <property type="entry name" value="Galactose-binding domain-like"/>
    <property type="match status" value="1"/>
</dbReference>
<feature type="domain" description="Cytochrome c" evidence="7">
    <location>
        <begin position="20"/>
        <end position="113"/>
    </location>
</feature>
<evidence type="ECO:0000256" key="4">
    <source>
        <dbReference type="PROSITE-ProRule" id="PRU00433"/>
    </source>
</evidence>
<organism evidence="8 9">
    <name type="scientific">Anatilimnocola aggregata</name>
    <dbReference type="NCBI Taxonomy" id="2528021"/>
    <lineage>
        <taxon>Bacteria</taxon>
        <taxon>Pseudomonadati</taxon>
        <taxon>Planctomycetota</taxon>
        <taxon>Planctomycetia</taxon>
        <taxon>Pirellulales</taxon>
        <taxon>Pirellulaceae</taxon>
        <taxon>Anatilimnocola</taxon>
    </lineage>
</organism>
<dbReference type="Pfam" id="PF07587">
    <property type="entry name" value="PSD1"/>
    <property type="match status" value="2"/>
</dbReference>
<dbReference type="InterPro" id="IPR008979">
    <property type="entry name" value="Galactose-bd-like_sf"/>
</dbReference>
<dbReference type="InterPro" id="IPR022655">
    <property type="entry name" value="DUF1553"/>
</dbReference>
<sequence precursor="true">MKLLVALPLLLFLATSLPAADVDFAHEVAPVLKQHCGKCHLGEQKKGGLSLDTREAMLMGGESGKVVAPGKSAASDLIERLKSADKDYRMPPDGPRVPAEQIAKLANWIDAGAPWEAGFRFTKSGYEPPLKPRRPTLPSARDGRENPVDRILDEYLAQKNLQRPATVDDATFARRVSLDLVGLLPSPEELATFESDKSTDKRHRYIAQLLARDIDYAEHWLTFWNDLLRNDYAGTGFITGGRKQISKWLYQSLASNKPYDQLARELISPPTPDSAGFIDGIRWRGDVSAGQTVEIQFAQSVGQALLGINLKCASCHDSFIDRWTLAESYGLAAIYSNRPLEIHRCDKPIGQQAAAAWLFPELGQVDAKAAQPERLKQLAGLVTHRDNGRFTRTIVNRLWHRLMGRGIVHPPDAMQTEPWNADLLDFLAEDLVEHNYDLKHTLQLIASSAGYQSQIEVVGKDTDDEGYTYRGPRARRLTAEQFVDAVWQLTDTAPTRFDAPVIRGAASSTGTPLAMRPVHGKWIWSRADTADAKAGETIVLRKQFDLKTAPLQAIAALSCDNSYTLFVNGQKVHAGENWETPDAVVLTGKLKAGRNDLVIVAKNGGTGPNPAGLFCEIVAHLSDKEETTIASDESWQWTSQLPDGKGRFGKEPADFSQAAVVKNADVWNNRVAPQLSAALTAGSQSVGLKARASLLKSDFLMRALGRPNRDQIVSLRPADLTTLEAIDLANGQSLADSLQQGAKKLSARNWQSPDDFVHWLFRSTLSREPSPAELATMKAGLGEQLSPQGIEDALWSVLMLPEFQLVR</sequence>
<reference evidence="8 9" key="1">
    <citation type="submission" date="2019-02" db="EMBL/GenBank/DDBJ databases">
        <title>Deep-cultivation of Planctomycetes and their phenomic and genomic characterization uncovers novel biology.</title>
        <authorList>
            <person name="Wiegand S."/>
            <person name="Jogler M."/>
            <person name="Boedeker C."/>
            <person name="Pinto D."/>
            <person name="Vollmers J."/>
            <person name="Rivas-Marin E."/>
            <person name="Kohn T."/>
            <person name="Peeters S.H."/>
            <person name="Heuer A."/>
            <person name="Rast P."/>
            <person name="Oberbeckmann S."/>
            <person name="Bunk B."/>
            <person name="Jeske O."/>
            <person name="Meyerdierks A."/>
            <person name="Storesund J.E."/>
            <person name="Kallscheuer N."/>
            <person name="Luecker S."/>
            <person name="Lage O.M."/>
            <person name="Pohl T."/>
            <person name="Merkel B.J."/>
            <person name="Hornburger P."/>
            <person name="Mueller R.-W."/>
            <person name="Bruemmer F."/>
            <person name="Labrenz M."/>
            <person name="Spormann A.M."/>
            <person name="Op den Camp H."/>
            <person name="Overmann J."/>
            <person name="Amann R."/>
            <person name="Jetten M.S.M."/>
            <person name="Mascher T."/>
            <person name="Medema M.H."/>
            <person name="Devos D.P."/>
            <person name="Kaster A.-K."/>
            <person name="Ovreas L."/>
            <person name="Rohde M."/>
            <person name="Galperin M.Y."/>
            <person name="Jogler C."/>
        </authorList>
    </citation>
    <scope>NUCLEOTIDE SEQUENCE [LARGE SCALE GENOMIC DNA]</scope>
    <source>
        <strain evidence="8 9">ETA_A8</strain>
    </source>
</reference>
<evidence type="ECO:0000256" key="5">
    <source>
        <dbReference type="SAM" id="MobiDB-lite"/>
    </source>
</evidence>
<protein>
    <submittedName>
        <fullName evidence="8">Planctomycete cytochrome C</fullName>
    </submittedName>
</protein>
<feature type="chain" id="PRO_5021869064" evidence="6">
    <location>
        <begin position="20"/>
        <end position="807"/>
    </location>
</feature>
<dbReference type="Pfam" id="PF07583">
    <property type="entry name" value="PSCyt2"/>
    <property type="match status" value="1"/>
</dbReference>
<keyword evidence="1 4" id="KW-0349">Heme</keyword>
<gene>
    <name evidence="8" type="ORF">ETAA8_25930</name>
</gene>
<evidence type="ECO:0000259" key="7">
    <source>
        <dbReference type="PROSITE" id="PS51007"/>
    </source>
</evidence>
<name>A0A517YB92_9BACT</name>
<evidence type="ECO:0000256" key="1">
    <source>
        <dbReference type="ARBA" id="ARBA00022617"/>
    </source>
</evidence>
<dbReference type="PANTHER" id="PTHR35889">
    <property type="entry name" value="CYCLOINULO-OLIGOSACCHARIDE FRUCTANOTRANSFERASE-RELATED"/>
    <property type="match status" value="1"/>
</dbReference>
<dbReference type="PANTHER" id="PTHR35889:SF3">
    <property type="entry name" value="F-BOX DOMAIN-CONTAINING PROTEIN"/>
    <property type="match status" value="1"/>
</dbReference>
<dbReference type="EMBL" id="CP036274">
    <property type="protein sequence ID" value="QDU27505.1"/>
    <property type="molecule type" value="Genomic_DNA"/>
</dbReference>
<evidence type="ECO:0000256" key="3">
    <source>
        <dbReference type="ARBA" id="ARBA00023004"/>
    </source>
</evidence>
<dbReference type="SUPFAM" id="SSF46626">
    <property type="entry name" value="Cytochrome c"/>
    <property type="match status" value="1"/>
</dbReference>
<evidence type="ECO:0000256" key="6">
    <source>
        <dbReference type="SAM" id="SignalP"/>
    </source>
</evidence>
<evidence type="ECO:0000313" key="9">
    <source>
        <dbReference type="Proteomes" id="UP000315017"/>
    </source>
</evidence>
<keyword evidence="3 4" id="KW-0408">Iron</keyword>
<dbReference type="KEGG" id="aagg:ETAA8_25930"/>
<dbReference type="GO" id="GO:0020037">
    <property type="term" value="F:heme binding"/>
    <property type="evidence" value="ECO:0007669"/>
    <property type="project" value="InterPro"/>
</dbReference>
<dbReference type="Proteomes" id="UP000315017">
    <property type="component" value="Chromosome"/>
</dbReference>
<dbReference type="InterPro" id="IPR009056">
    <property type="entry name" value="Cyt_c-like_dom"/>
</dbReference>
<keyword evidence="9" id="KW-1185">Reference proteome</keyword>